<evidence type="ECO:0000313" key="3">
    <source>
        <dbReference type="Proteomes" id="UP000190669"/>
    </source>
</evidence>
<dbReference type="EMBL" id="FUZE01000018">
    <property type="protein sequence ID" value="SKB98263.1"/>
    <property type="molecule type" value="Genomic_DNA"/>
</dbReference>
<accession>A0AAX2IJ99</accession>
<evidence type="ECO:0000313" key="4">
    <source>
        <dbReference type="Proteomes" id="UP000251937"/>
    </source>
</evidence>
<evidence type="ECO:0000313" key="2">
    <source>
        <dbReference type="EMBL" id="SQA88874.1"/>
    </source>
</evidence>
<organism evidence="2 4">
    <name type="scientific">Chryseobacterium balustinum</name>
    <dbReference type="NCBI Taxonomy" id="246"/>
    <lineage>
        <taxon>Bacteria</taxon>
        <taxon>Pseudomonadati</taxon>
        <taxon>Bacteroidota</taxon>
        <taxon>Flavobacteriia</taxon>
        <taxon>Flavobacteriales</taxon>
        <taxon>Weeksellaceae</taxon>
        <taxon>Chryseobacterium group</taxon>
        <taxon>Chryseobacterium</taxon>
    </lineage>
</organism>
<name>A0AAX2IJ99_9FLAO</name>
<dbReference type="AlphaFoldDB" id="A0AAX2IJ99"/>
<reference evidence="2 4" key="2">
    <citation type="submission" date="2018-06" db="EMBL/GenBank/DDBJ databases">
        <authorList>
            <consortium name="Pathogen Informatics"/>
            <person name="Doyle S."/>
        </authorList>
    </citation>
    <scope>NUCLEOTIDE SEQUENCE [LARGE SCALE GENOMIC DNA]</scope>
    <source>
        <strain evidence="2 4">NCTC11212</strain>
    </source>
</reference>
<dbReference type="EMBL" id="UAVR01000008">
    <property type="protein sequence ID" value="SQA88874.1"/>
    <property type="molecule type" value="Genomic_DNA"/>
</dbReference>
<keyword evidence="3" id="KW-1185">Reference proteome</keyword>
<sequence length="54" mass="6624">MQVEFSKIAEQTLIENVEFLKKVWINREIVIFLEDVKKIVNDLEHEKYQQFQNQ</sequence>
<protein>
    <submittedName>
        <fullName evidence="2">Uncharacterized protein</fullName>
    </submittedName>
</protein>
<reference evidence="1 3" key="1">
    <citation type="submission" date="2017-02" db="EMBL/GenBank/DDBJ databases">
        <authorList>
            <person name="Varghese N."/>
            <person name="Submissions S."/>
        </authorList>
    </citation>
    <scope>NUCLEOTIDE SEQUENCE [LARGE SCALE GENOMIC DNA]</scope>
    <source>
        <strain evidence="1 3">DSM 16775</strain>
    </source>
</reference>
<evidence type="ECO:0000313" key="1">
    <source>
        <dbReference type="EMBL" id="SKB98263.1"/>
    </source>
</evidence>
<gene>
    <name evidence="2" type="ORF">NCTC11212_01412</name>
    <name evidence="1" type="ORF">SAMN05421800_11823</name>
</gene>
<proteinExistence type="predicted"/>
<dbReference type="Proteomes" id="UP000190669">
    <property type="component" value="Unassembled WGS sequence"/>
</dbReference>
<dbReference type="Proteomes" id="UP000251937">
    <property type="component" value="Unassembled WGS sequence"/>
</dbReference>
<comment type="caution">
    <text evidence="2">The sequence shown here is derived from an EMBL/GenBank/DDBJ whole genome shotgun (WGS) entry which is preliminary data.</text>
</comment>